<keyword evidence="3" id="KW-1185">Reference proteome</keyword>
<proteinExistence type="predicted"/>
<dbReference type="OrthoDB" id="407298at2759"/>
<dbReference type="AlphaFoldDB" id="A0A166PKU8"/>
<gene>
    <name evidence="2" type="ORF">FIBSPDRAFT_855161</name>
</gene>
<sequence>MRVCCVNESPAPDDIHVEIARGEIAIALPTFATPASSSSPGVTTLSDVSCNPT</sequence>
<protein>
    <submittedName>
        <fullName evidence="2">Uncharacterized protein</fullName>
    </submittedName>
</protein>
<feature type="compositionally biased region" description="Polar residues" evidence="1">
    <location>
        <begin position="40"/>
        <end position="53"/>
    </location>
</feature>
<name>A0A166PKU8_9AGAM</name>
<reference evidence="2 3" key="1">
    <citation type="journal article" date="2016" name="Mol. Biol. Evol.">
        <title>Comparative Genomics of Early-Diverging Mushroom-Forming Fungi Provides Insights into the Origins of Lignocellulose Decay Capabilities.</title>
        <authorList>
            <person name="Nagy L.G."/>
            <person name="Riley R."/>
            <person name="Tritt A."/>
            <person name="Adam C."/>
            <person name="Daum C."/>
            <person name="Floudas D."/>
            <person name="Sun H."/>
            <person name="Yadav J.S."/>
            <person name="Pangilinan J."/>
            <person name="Larsson K.H."/>
            <person name="Matsuura K."/>
            <person name="Barry K."/>
            <person name="Labutti K."/>
            <person name="Kuo R."/>
            <person name="Ohm R.A."/>
            <person name="Bhattacharya S.S."/>
            <person name="Shirouzu T."/>
            <person name="Yoshinaga Y."/>
            <person name="Martin F.M."/>
            <person name="Grigoriev I.V."/>
            <person name="Hibbett D.S."/>
        </authorList>
    </citation>
    <scope>NUCLEOTIDE SEQUENCE [LARGE SCALE GENOMIC DNA]</scope>
    <source>
        <strain evidence="2 3">CBS 109695</strain>
    </source>
</reference>
<feature type="region of interest" description="Disordered" evidence="1">
    <location>
        <begin position="34"/>
        <end position="53"/>
    </location>
</feature>
<evidence type="ECO:0000313" key="3">
    <source>
        <dbReference type="Proteomes" id="UP000076532"/>
    </source>
</evidence>
<dbReference type="EMBL" id="KV417516">
    <property type="protein sequence ID" value="KZP26198.1"/>
    <property type="molecule type" value="Genomic_DNA"/>
</dbReference>
<evidence type="ECO:0000256" key="1">
    <source>
        <dbReference type="SAM" id="MobiDB-lite"/>
    </source>
</evidence>
<accession>A0A166PKU8</accession>
<organism evidence="2 3">
    <name type="scientific">Athelia psychrophila</name>
    <dbReference type="NCBI Taxonomy" id="1759441"/>
    <lineage>
        <taxon>Eukaryota</taxon>
        <taxon>Fungi</taxon>
        <taxon>Dikarya</taxon>
        <taxon>Basidiomycota</taxon>
        <taxon>Agaricomycotina</taxon>
        <taxon>Agaricomycetes</taxon>
        <taxon>Agaricomycetidae</taxon>
        <taxon>Atheliales</taxon>
        <taxon>Atheliaceae</taxon>
        <taxon>Athelia</taxon>
    </lineage>
</organism>
<evidence type="ECO:0000313" key="2">
    <source>
        <dbReference type="EMBL" id="KZP26198.1"/>
    </source>
</evidence>
<dbReference type="Proteomes" id="UP000076532">
    <property type="component" value="Unassembled WGS sequence"/>
</dbReference>